<proteinExistence type="predicted"/>
<sequence>MSINVNLLPKQEKETSFKWVLLLALVVMIGLISWMYMTVTNLTKERDIKQKQLLVVRAQTEKNEQNVPVQQAVSIKSFVDELETTKLPTVPLLKRLTSLLPGRGVYESFSYKEPSIIVLDIRFDEKQDAAFYYSRLQREKWVKHVKLTKLNAIELQDEEGMVQGMPRYVANFEIELQSEQLKLLKQEGNS</sequence>
<name>A0ABT6H470_9BACI</name>
<keyword evidence="1" id="KW-1133">Transmembrane helix</keyword>
<organism evidence="2 3">
    <name type="scientific">Ectobacillus antri</name>
    <dbReference type="NCBI Taxonomy" id="2486280"/>
    <lineage>
        <taxon>Bacteria</taxon>
        <taxon>Bacillati</taxon>
        <taxon>Bacillota</taxon>
        <taxon>Bacilli</taxon>
        <taxon>Bacillales</taxon>
        <taxon>Bacillaceae</taxon>
        <taxon>Ectobacillus</taxon>
    </lineage>
</organism>
<feature type="transmembrane region" description="Helical" evidence="1">
    <location>
        <begin position="20"/>
        <end position="39"/>
    </location>
</feature>
<protein>
    <submittedName>
        <fullName evidence="2">Uncharacterized protein</fullName>
    </submittedName>
</protein>
<reference evidence="2 3" key="1">
    <citation type="submission" date="2023-04" db="EMBL/GenBank/DDBJ databases">
        <title>Ectobacillus antri isolated from activated sludge.</title>
        <authorList>
            <person name="Yan P."/>
            <person name="Liu X."/>
        </authorList>
    </citation>
    <scope>NUCLEOTIDE SEQUENCE [LARGE SCALE GENOMIC DNA]</scope>
    <source>
        <strain evidence="2 3">C18H</strain>
    </source>
</reference>
<gene>
    <name evidence="2" type="ORF">P6P90_07270</name>
</gene>
<keyword evidence="1" id="KW-0472">Membrane</keyword>
<dbReference type="Proteomes" id="UP001218246">
    <property type="component" value="Unassembled WGS sequence"/>
</dbReference>
<dbReference type="RefSeq" id="WP_124562841.1">
    <property type="nucleotide sequence ID" value="NZ_JARRRY010000009.1"/>
</dbReference>
<evidence type="ECO:0000256" key="1">
    <source>
        <dbReference type="SAM" id="Phobius"/>
    </source>
</evidence>
<accession>A0ABT6H470</accession>
<evidence type="ECO:0000313" key="2">
    <source>
        <dbReference type="EMBL" id="MDG5753772.1"/>
    </source>
</evidence>
<keyword evidence="1" id="KW-0812">Transmembrane</keyword>
<comment type="caution">
    <text evidence="2">The sequence shown here is derived from an EMBL/GenBank/DDBJ whole genome shotgun (WGS) entry which is preliminary data.</text>
</comment>
<evidence type="ECO:0000313" key="3">
    <source>
        <dbReference type="Proteomes" id="UP001218246"/>
    </source>
</evidence>
<dbReference type="EMBL" id="JARULN010000004">
    <property type="protein sequence ID" value="MDG5753772.1"/>
    <property type="molecule type" value="Genomic_DNA"/>
</dbReference>
<keyword evidence="3" id="KW-1185">Reference proteome</keyword>